<evidence type="ECO:0000256" key="2">
    <source>
        <dbReference type="ARBA" id="ARBA00023288"/>
    </source>
</evidence>
<keyword evidence="2" id="KW-0449">Lipoprotein</keyword>
<evidence type="ECO:0000313" key="4">
    <source>
        <dbReference type="Proteomes" id="UP000887572"/>
    </source>
</evidence>
<reference evidence="5" key="1">
    <citation type="submission" date="2022-11" db="UniProtKB">
        <authorList>
            <consortium name="WormBaseParasite"/>
        </authorList>
    </citation>
    <scope>IDENTIFICATION</scope>
</reference>
<dbReference type="WBParaSite" id="Gr19_v10_g17472.t1">
    <property type="protein sequence ID" value="Gr19_v10_g17472.t1"/>
    <property type="gene ID" value="Gr19_v10_g17472"/>
</dbReference>
<protein>
    <submittedName>
        <fullName evidence="5">Late endosomal/lysosomal adaptor and MAPK and MTOR activator 1</fullName>
    </submittedName>
</protein>
<dbReference type="GO" id="GO:0005085">
    <property type="term" value="F:guanyl-nucleotide exchange factor activity"/>
    <property type="evidence" value="ECO:0007669"/>
    <property type="project" value="TreeGrafter"/>
</dbReference>
<dbReference type="GO" id="GO:0005765">
    <property type="term" value="C:lysosomal membrane"/>
    <property type="evidence" value="ECO:0007669"/>
    <property type="project" value="TreeGrafter"/>
</dbReference>
<dbReference type="GO" id="GO:0071230">
    <property type="term" value="P:cellular response to amino acid stimulus"/>
    <property type="evidence" value="ECO:0007669"/>
    <property type="project" value="TreeGrafter"/>
</dbReference>
<evidence type="ECO:0000256" key="3">
    <source>
        <dbReference type="SAM" id="MobiDB-lite"/>
    </source>
</evidence>
<dbReference type="Proteomes" id="UP000887572">
    <property type="component" value="Unplaced"/>
</dbReference>
<organism evidence="4 5">
    <name type="scientific">Globodera rostochiensis</name>
    <name type="common">Golden nematode worm</name>
    <name type="synonym">Heterodera rostochiensis</name>
    <dbReference type="NCBI Taxonomy" id="31243"/>
    <lineage>
        <taxon>Eukaryota</taxon>
        <taxon>Metazoa</taxon>
        <taxon>Ecdysozoa</taxon>
        <taxon>Nematoda</taxon>
        <taxon>Chromadorea</taxon>
        <taxon>Rhabditida</taxon>
        <taxon>Tylenchina</taxon>
        <taxon>Tylenchomorpha</taxon>
        <taxon>Tylenchoidea</taxon>
        <taxon>Heteroderidae</taxon>
        <taxon>Heteroderinae</taxon>
        <taxon>Globodera</taxon>
    </lineage>
</organism>
<dbReference type="AlphaFoldDB" id="A0A914HJI9"/>
<dbReference type="GO" id="GO:0001919">
    <property type="term" value="P:regulation of receptor recycling"/>
    <property type="evidence" value="ECO:0007669"/>
    <property type="project" value="TreeGrafter"/>
</dbReference>
<accession>A0A914HJI9</accession>
<dbReference type="PANTHER" id="PTHR13401">
    <property type="entry name" value="RAGULATOR COMPLEX PROTEIN LAMTOR1"/>
    <property type="match status" value="1"/>
</dbReference>
<dbReference type="GO" id="GO:0060090">
    <property type="term" value="F:molecular adaptor activity"/>
    <property type="evidence" value="ECO:0007669"/>
    <property type="project" value="TreeGrafter"/>
</dbReference>
<dbReference type="GO" id="GO:0071986">
    <property type="term" value="C:Ragulator complex"/>
    <property type="evidence" value="ECO:0007669"/>
    <property type="project" value="TreeGrafter"/>
</dbReference>
<feature type="region of interest" description="Disordered" evidence="3">
    <location>
        <begin position="50"/>
        <end position="72"/>
    </location>
</feature>
<dbReference type="GO" id="GO:0043410">
    <property type="term" value="P:positive regulation of MAPK cascade"/>
    <property type="evidence" value="ECO:0007669"/>
    <property type="project" value="TreeGrafter"/>
</dbReference>
<proteinExistence type="predicted"/>
<evidence type="ECO:0000313" key="5">
    <source>
        <dbReference type="WBParaSite" id="Gr19_v10_g17472.t1"/>
    </source>
</evidence>
<name>A0A914HJI9_GLORO</name>
<keyword evidence="4" id="KW-1185">Reference proteome</keyword>
<dbReference type="PANTHER" id="PTHR13401:SF2">
    <property type="entry name" value="RAGULATOR COMPLEX PROTEIN LAMTOR1"/>
    <property type="match status" value="1"/>
</dbReference>
<evidence type="ECO:0000256" key="1">
    <source>
        <dbReference type="ARBA" id="ARBA00022707"/>
    </source>
</evidence>
<sequence length="205" mass="22372">MPLPGFIQTLRKYCCCKGNAAMDYERLVAGGGQGEEYTAANSNGAATFTGSARAGVSESGTVSQSRSREEEEEELMNKILDRTQQSIIDVTNLENGSLDFDLVQRSRLYSEAVKRHDSATERRRGLLSMDGGADSDVSHATAAPFLLANVGSLAVELLTHHIGPQMTRDELALLSRVGELFLDAHKLGAQIECKDELIVYMSWDE</sequence>
<keyword evidence="1" id="KW-0519">Myristate</keyword>